<dbReference type="InterPro" id="IPR029510">
    <property type="entry name" value="Ald_DH_CS_GLU"/>
</dbReference>
<evidence type="ECO:0000256" key="2">
    <source>
        <dbReference type="ARBA" id="ARBA00023002"/>
    </source>
</evidence>
<dbReference type="InterPro" id="IPR015590">
    <property type="entry name" value="Aldehyde_DH_dom"/>
</dbReference>
<keyword evidence="3" id="KW-0520">NAD</keyword>
<dbReference type="Gene3D" id="3.40.605.10">
    <property type="entry name" value="Aldehyde Dehydrogenase, Chain A, domain 1"/>
    <property type="match status" value="1"/>
</dbReference>
<organism evidence="8">
    <name type="scientific">Chitinibacter mangrovi</name>
    <dbReference type="NCBI Taxonomy" id="3153927"/>
    <lineage>
        <taxon>Bacteria</taxon>
        <taxon>Pseudomonadati</taxon>
        <taxon>Pseudomonadota</taxon>
        <taxon>Betaproteobacteria</taxon>
        <taxon>Neisseriales</taxon>
        <taxon>Chitinibacteraceae</taxon>
        <taxon>Chitinibacter</taxon>
    </lineage>
</organism>
<dbReference type="PANTHER" id="PTHR43521">
    <property type="entry name" value="ALPHA-AMINOADIPIC SEMIALDEHYDE DEHYDROGENASE"/>
    <property type="match status" value="1"/>
</dbReference>
<keyword evidence="2 6" id="KW-0560">Oxidoreductase</keyword>
<dbReference type="CDD" id="cd07130">
    <property type="entry name" value="ALDH_F7_AASADH"/>
    <property type="match status" value="1"/>
</dbReference>
<dbReference type="Pfam" id="PF00171">
    <property type="entry name" value="Aldedh"/>
    <property type="match status" value="1"/>
</dbReference>
<dbReference type="Gene3D" id="3.40.309.10">
    <property type="entry name" value="Aldehyde Dehydrogenase, Chain A, domain 2"/>
    <property type="match status" value="1"/>
</dbReference>
<dbReference type="EC" id="1.2.1.3" evidence="4"/>
<dbReference type="InterPro" id="IPR016162">
    <property type="entry name" value="Ald_DH_N"/>
</dbReference>
<evidence type="ECO:0000256" key="1">
    <source>
        <dbReference type="ARBA" id="ARBA00011881"/>
    </source>
</evidence>
<evidence type="ECO:0000256" key="6">
    <source>
        <dbReference type="RuleBase" id="RU003345"/>
    </source>
</evidence>
<reference evidence="8" key="1">
    <citation type="submission" date="2024-05" db="EMBL/GenBank/DDBJ databases">
        <authorList>
            <person name="Yang L."/>
            <person name="Pan L."/>
        </authorList>
    </citation>
    <scope>NUCLEOTIDE SEQUENCE</scope>
    <source>
        <strain evidence="8">FCG-7</strain>
    </source>
</reference>
<name>A0AAU7F939_9NEIS</name>
<dbReference type="InterPro" id="IPR016163">
    <property type="entry name" value="Ald_DH_C"/>
</dbReference>
<protein>
    <recommendedName>
        <fullName evidence="4">aldehyde dehydrogenase (NAD(+))</fullName>
        <ecNumber evidence="4">1.2.1.3</ecNumber>
    </recommendedName>
</protein>
<comment type="subunit">
    <text evidence="1">Homotetramer.</text>
</comment>
<evidence type="ECO:0000313" key="8">
    <source>
        <dbReference type="EMBL" id="XBM00580.1"/>
    </source>
</evidence>
<accession>A0AAU7F939</accession>
<dbReference type="KEGG" id="cmav:ABHF33_16240"/>
<dbReference type="PROSITE" id="PS00687">
    <property type="entry name" value="ALDEHYDE_DEHYDR_GLU"/>
    <property type="match status" value="1"/>
</dbReference>
<gene>
    <name evidence="8" type="ORF">ABHF33_16240</name>
</gene>
<evidence type="ECO:0000256" key="4">
    <source>
        <dbReference type="ARBA" id="ARBA00024226"/>
    </source>
</evidence>
<dbReference type="GO" id="GO:0004029">
    <property type="term" value="F:aldehyde dehydrogenase (NAD+) activity"/>
    <property type="evidence" value="ECO:0007669"/>
    <property type="project" value="UniProtKB-EC"/>
</dbReference>
<dbReference type="AlphaFoldDB" id="A0AAU7F939"/>
<dbReference type="SUPFAM" id="SSF53720">
    <property type="entry name" value="ALDH-like"/>
    <property type="match status" value="1"/>
</dbReference>
<dbReference type="PANTHER" id="PTHR43521:SF1">
    <property type="entry name" value="ALPHA-AMINOADIPIC SEMIALDEHYDE DEHYDROGENASE"/>
    <property type="match status" value="1"/>
</dbReference>
<evidence type="ECO:0000256" key="5">
    <source>
        <dbReference type="PROSITE-ProRule" id="PRU10007"/>
    </source>
</evidence>
<sequence>MSARKTGYGLPAVCEALDIAVWQKSGLWPAAIIAGTPCYQHTASRELSSPIDGVSHGKMALAEPDDAALAISEAQDAFVQWRSWPAPRRGLVIKAIAERVSQHKTALARLIVLEAGKIESEALGEVQEWIDLCDLALGQSRQLYGLVIASERAEHRLIEQWHPLGVVGVITAFNFPVAVWAWNAMLALVCGNAVVWKPSEKTPLCALACTRIVATVLQEQGAPAGLVSVLQGDAALGQSLAQHPAIALLSATGSCRMGRAVAQQVAARFGRSLLELGGNNALIVTPSADLAQALPAIVFSAVGTCGQRCTSLRRLIVHESLADQLCQRLVGLYAQLKIGDPRDPATLVGPIIDGIALQNMRNKISEAIHDGGILLCGGQIVVGVPTGHYVQPAIIRMPQQSATMMDETFAPILFVLTYTTLDEAIALNNEVPQGLSSAIFTRDQREAELFISSAGSDCGLANVNAGTSGAEIGGAFGGEKATGGGRESGSDAWKNYMRRSTNTINYGQGLPLAQGVNFSLDG</sequence>
<feature type="domain" description="Aldehyde dehydrogenase" evidence="7">
    <location>
        <begin position="45"/>
        <end position="499"/>
    </location>
</feature>
<comment type="similarity">
    <text evidence="6">Belongs to the aldehyde dehydrogenase family.</text>
</comment>
<proteinExistence type="inferred from homology"/>
<evidence type="ECO:0000259" key="7">
    <source>
        <dbReference type="Pfam" id="PF00171"/>
    </source>
</evidence>
<feature type="active site" evidence="5">
    <location>
        <position position="275"/>
    </location>
</feature>
<dbReference type="InterPro" id="IPR016161">
    <property type="entry name" value="Ald_DH/histidinol_DH"/>
</dbReference>
<dbReference type="RefSeq" id="WP_348944927.1">
    <property type="nucleotide sequence ID" value="NZ_CP157355.1"/>
</dbReference>
<dbReference type="EMBL" id="CP157355">
    <property type="protein sequence ID" value="XBM00580.1"/>
    <property type="molecule type" value="Genomic_DNA"/>
</dbReference>
<evidence type="ECO:0000256" key="3">
    <source>
        <dbReference type="ARBA" id="ARBA00023027"/>
    </source>
</evidence>
<dbReference type="InterPro" id="IPR044638">
    <property type="entry name" value="ALDH7A1-like"/>
</dbReference>